<organism evidence="5 6">
    <name type="scientific">Olivibacter ginsenosidimutans</name>
    <dbReference type="NCBI Taxonomy" id="1176537"/>
    <lineage>
        <taxon>Bacteria</taxon>
        <taxon>Pseudomonadati</taxon>
        <taxon>Bacteroidota</taxon>
        <taxon>Sphingobacteriia</taxon>
        <taxon>Sphingobacteriales</taxon>
        <taxon>Sphingobacteriaceae</taxon>
        <taxon>Olivibacter</taxon>
    </lineage>
</organism>
<accession>A0ABP9BRD1</accession>
<dbReference type="PANTHER" id="PTHR47893:SF1">
    <property type="entry name" value="REGULATORY PROTEIN PCHR"/>
    <property type="match status" value="1"/>
</dbReference>
<keyword evidence="6" id="KW-1185">Reference proteome</keyword>
<reference evidence="6" key="1">
    <citation type="journal article" date="2019" name="Int. J. Syst. Evol. Microbiol.">
        <title>The Global Catalogue of Microorganisms (GCM) 10K type strain sequencing project: providing services to taxonomists for standard genome sequencing and annotation.</title>
        <authorList>
            <consortium name="The Broad Institute Genomics Platform"/>
            <consortium name="The Broad Institute Genome Sequencing Center for Infectious Disease"/>
            <person name="Wu L."/>
            <person name="Ma J."/>
        </authorList>
    </citation>
    <scope>NUCLEOTIDE SEQUENCE [LARGE SCALE GENOMIC DNA]</scope>
    <source>
        <strain evidence="6">JCM 18200</strain>
    </source>
</reference>
<keyword evidence="3" id="KW-0804">Transcription</keyword>
<evidence type="ECO:0000256" key="3">
    <source>
        <dbReference type="ARBA" id="ARBA00023163"/>
    </source>
</evidence>
<keyword evidence="1" id="KW-0805">Transcription regulation</keyword>
<evidence type="ECO:0000313" key="6">
    <source>
        <dbReference type="Proteomes" id="UP001501411"/>
    </source>
</evidence>
<dbReference type="InterPro" id="IPR053142">
    <property type="entry name" value="PchR_regulatory_protein"/>
</dbReference>
<dbReference type="SMART" id="SM00342">
    <property type="entry name" value="HTH_ARAC"/>
    <property type="match status" value="1"/>
</dbReference>
<name>A0ABP9BRD1_9SPHI</name>
<evidence type="ECO:0000256" key="1">
    <source>
        <dbReference type="ARBA" id="ARBA00023015"/>
    </source>
</evidence>
<keyword evidence="2" id="KW-0238">DNA-binding</keyword>
<dbReference type="InterPro" id="IPR009057">
    <property type="entry name" value="Homeodomain-like_sf"/>
</dbReference>
<gene>
    <name evidence="5" type="ORF">GCM10023231_28400</name>
</gene>
<feature type="domain" description="HTH araC/xylS-type" evidence="4">
    <location>
        <begin position="245"/>
        <end position="343"/>
    </location>
</feature>
<dbReference type="Pfam" id="PF12833">
    <property type="entry name" value="HTH_18"/>
    <property type="match status" value="1"/>
</dbReference>
<dbReference type="EMBL" id="BAABIQ010000039">
    <property type="protein sequence ID" value="GAA4798069.1"/>
    <property type="molecule type" value="Genomic_DNA"/>
</dbReference>
<dbReference type="Gene3D" id="1.10.10.60">
    <property type="entry name" value="Homeodomain-like"/>
    <property type="match status" value="1"/>
</dbReference>
<evidence type="ECO:0000256" key="2">
    <source>
        <dbReference type="ARBA" id="ARBA00023125"/>
    </source>
</evidence>
<dbReference type="SUPFAM" id="SSF46689">
    <property type="entry name" value="Homeodomain-like"/>
    <property type="match status" value="1"/>
</dbReference>
<protein>
    <recommendedName>
        <fullName evidence="4">HTH araC/xylS-type domain-containing protein</fullName>
    </recommendedName>
</protein>
<dbReference type="InterPro" id="IPR018060">
    <property type="entry name" value="HTH_AraC"/>
</dbReference>
<dbReference type="PROSITE" id="PS00041">
    <property type="entry name" value="HTH_ARAC_FAMILY_1"/>
    <property type="match status" value="1"/>
</dbReference>
<comment type="caution">
    <text evidence="5">The sequence shown here is derived from an EMBL/GenBank/DDBJ whole genome shotgun (WGS) entry which is preliminary data.</text>
</comment>
<sequence>MLRIYAYGSIIYENGSIMAYRILDADFSDFISSDGEMESSASDEAIHRVKLATPKGNIHYTEHILKEDLSLLDVNYAMRDDVTIFGKGNTALLEIQFNLSDKAIYYQDKFKLEHVTPARSGNIVFLAEEENEANILFQKDITYHTFDIHLPVSLLDRYAGESELIDQFLTNIHHDVSSALTQHVIGINPPIYQVIQEMKNCIYEGLTRRIYLESKAYELIALLYENAAYPKNQSALSKADQEKIHWAASIIQNNLEKPFTIMELSRMVGINQTKLKIGFKTVFNNTVFGYLQDIRMHQAKKYLLDTQLSIQEISMLLGYQNMSNFSIAFKKTHGYSPIRLRNQHTCSEKKRL</sequence>
<dbReference type="Proteomes" id="UP001501411">
    <property type="component" value="Unassembled WGS sequence"/>
</dbReference>
<proteinExistence type="predicted"/>
<evidence type="ECO:0000313" key="5">
    <source>
        <dbReference type="EMBL" id="GAA4798069.1"/>
    </source>
</evidence>
<dbReference type="PANTHER" id="PTHR47893">
    <property type="entry name" value="REGULATORY PROTEIN PCHR"/>
    <property type="match status" value="1"/>
</dbReference>
<dbReference type="PROSITE" id="PS01124">
    <property type="entry name" value="HTH_ARAC_FAMILY_2"/>
    <property type="match status" value="1"/>
</dbReference>
<dbReference type="InterPro" id="IPR018062">
    <property type="entry name" value="HTH_AraC-typ_CS"/>
</dbReference>
<evidence type="ECO:0000259" key="4">
    <source>
        <dbReference type="PROSITE" id="PS01124"/>
    </source>
</evidence>